<dbReference type="GeneID" id="64692234"/>
<dbReference type="Proteomes" id="UP000823399">
    <property type="component" value="Unassembled WGS sequence"/>
</dbReference>
<sequence>WLKDKEMTKFVLPAIYQPMSLIPLYIWKALLSITNRNEQAHHNVNWDGINLTLLAGIMHGFQYDVHVM</sequence>
<organism evidence="1 2">
    <name type="scientific">Suillus discolor</name>
    <dbReference type="NCBI Taxonomy" id="1912936"/>
    <lineage>
        <taxon>Eukaryota</taxon>
        <taxon>Fungi</taxon>
        <taxon>Dikarya</taxon>
        <taxon>Basidiomycota</taxon>
        <taxon>Agaricomycotina</taxon>
        <taxon>Agaricomycetes</taxon>
        <taxon>Agaricomycetidae</taxon>
        <taxon>Boletales</taxon>
        <taxon>Suillineae</taxon>
        <taxon>Suillaceae</taxon>
        <taxon>Suillus</taxon>
    </lineage>
</organism>
<evidence type="ECO:0000313" key="1">
    <source>
        <dbReference type="EMBL" id="KAG2112365.1"/>
    </source>
</evidence>
<dbReference type="OrthoDB" id="3246731at2759"/>
<feature type="non-terminal residue" evidence="1">
    <location>
        <position position="68"/>
    </location>
</feature>
<dbReference type="RefSeq" id="XP_041295296.1">
    <property type="nucleotide sequence ID" value="XM_041429975.1"/>
</dbReference>
<proteinExistence type="predicted"/>
<protein>
    <submittedName>
        <fullName evidence="1">Uncharacterized protein</fullName>
    </submittedName>
</protein>
<gene>
    <name evidence="1" type="ORF">F5147DRAFT_525212</name>
</gene>
<dbReference type="EMBL" id="JABBWM010000015">
    <property type="protein sequence ID" value="KAG2112365.1"/>
    <property type="molecule type" value="Genomic_DNA"/>
</dbReference>
<evidence type="ECO:0000313" key="2">
    <source>
        <dbReference type="Proteomes" id="UP000823399"/>
    </source>
</evidence>
<keyword evidence="2" id="KW-1185">Reference proteome</keyword>
<feature type="non-terminal residue" evidence="1">
    <location>
        <position position="1"/>
    </location>
</feature>
<reference evidence="1" key="1">
    <citation type="journal article" date="2020" name="New Phytol.">
        <title>Comparative genomics reveals dynamic genome evolution in host specialist ectomycorrhizal fungi.</title>
        <authorList>
            <person name="Lofgren L.A."/>
            <person name="Nguyen N.H."/>
            <person name="Vilgalys R."/>
            <person name="Ruytinx J."/>
            <person name="Liao H.L."/>
            <person name="Branco S."/>
            <person name="Kuo A."/>
            <person name="LaButti K."/>
            <person name="Lipzen A."/>
            <person name="Andreopoulos W."/>
            <person name="Pangilinan J."/>
            <person name="Riley R."/>
            <person name="Hundley H."/>
            <person name="Na H."/>
            <person name="Barry K."/>
            <person name="Grigoriev I.V."/>
            <person name="Stajich J.E."/>
            <person name="Kennedy P.G."/>
        </authorList>
    </citation>
    <scope>NUCLEOTIDE SEQUENCE</scope>
    <source>
        <strain evidence="1">FC423</strain>
    </source>
</reference>
<dbReference type="AlphaFoldDB" id="A0A9P7FAK5"/>
<comment type="caution">
    <text evidence="1">The sequence shown here is derived from an EMBL/GenBank/DDBJ whole genome shotgun (WGS) entry which is preliminary data.</text>
</comment>
<name>A0A9P7FAK5_9AGAM</name>
<accession>A0A9P7FAK5</accession>